<protein>
    <submittedName>
        <fullName evidence="2">Uncharacterized protein</fullName>
    </submittedName>
</protein>
<feature type="compositionally biased region" description="Polar residues" evidence="1">
    <location>
        <begin position="71"/>
        <end position="82"/>
    </location>
</feature>
<feature type="region of interest" description="Disordered" evidence="1">
    <location>
        <begin position="19"/>
        <end position="85"/>
    </location>
</feature>
<evidence type="ECO:0000256" key="1">
    <source>
        <dbReference type="SAM" id="MobiDB-lite"/>
    </source>
</evidence>
<sequence length="164" mass="18651">MWLRRRSREGGYWQVTRLQRRVQEDGSDKEKKGAAGKRNGGTEPHAATRSSSIGRRLGLQIGTPERDSREQNPQASGRQSATLHHRITFRQARSRTHAVRKHRPDRRNDDARLCSVRLVSVRTVDPNGPCRRSNNRDHRNAVSLLAAYTPPALRTCVVACNELR</sequence>
<feature type="compositionally biased region" description="Basic and acidic residues" evidence="1">
    <location>
        <begin position="21"/>
        <end position="33"/>
    </location>
</feature>
<proteinExistence type="predicted"/>
<evidence type="ECO:0000313" key="3">
    <source>
        <dbReference type="Proteomes" id="UP000014071"/>
    </source>
</evidence>
<dbReference type="HOGENOM" id="CLU_1619772_0_0_1"/>
<keyword evidence="3" id="KW-1185">Reference proteome</keyword>
<dbReference type="Proteomes" id="UP000014071">
    <property type="component" value="Unassembled WGS sequence"/>
</dbReference>
<dbReference type="RefSeq" id="XP_012189360.1">
    <property type="nucleotide sequence ID" value="XM_012333970.1"/>
</dbReference>
<dbReference type="AlphaFoldDB" id="R9P2X1"/>
<reference evidence="3" key="1">
    <citation type="journal article" date="2013" name="Genome Announc.">
        <title>Draft genome sequence of the basidiomycetous yeast-like fungus Pseudozyma hubeiensis SY62, which produces an abundant amount of the biosurfactant mannosylerythritol lipids.</title>
        <authorList>
            <person name="Konishi M."/>
            <person name="Hatada Y."/>
            <person name="Horiuchi J."/>
        </authorList>
    </citation>
    <scope>NUCLEOTIDE SEQUENCE [LARGE SCALE GENOMIC DNA]</scope>
    <source>
        <strain evidence="3">SY62</strain>
    </source>
</reference>
<name>R9P2X1_PSEHS</name>
<evidence type="ECO:0000313" key="2">
    <source>
        <dbReference type="EMBL" id="GAC95773.1"/>
    </source>
</evidence>
<accession>R9P2X1</accession>
<dbReference type="EMBL" id="DF238796">
    <property type="protein sequence ID" value="GAC95773.1"/>
    <property type="molecule type" value="Genomic_DNA"/>
</dbReference>
<organism evidence="2 3">
    <name type="scientific">Pseudozyma hubeiensis (strain SY62)</name>
    <name type="common">Yeast</name>
    <dbReference type="NCBI Taxonomy" id="1305764"/>
    <lineage>
        <taxon>Eukaryota</taxon>
        <taxon>Fungi</taxon>
        <taxon>Dikarya</taxon>
        <taxon>Basidiomycota</taxon>
        <taxon>Ustilaginomycotina</taxon>
        <taxon>Ustilaginomycetes</taxon>
        <taxon>Ustilaginales</taxon>
        <taxon>Ustilaginaceae</taxon>
        <taxon>Pseudozyma</taxon>
    </lineage>
</organism>
<dbReference type="GeneID" id="24108639"/>
<gene>
    <name evidence="2" type="ORF">PHSY_003349</name>
</gene>